<evidence type="ECO:0000313" key="1">
    <source>
        <dbReference type="EMBL" id="CAD6998765.1"/>
    </source>
</evidence>
<protein>
    <submittedName>
        <fullName evidence="1">(Mediterranean fruit fly) hypothetical protein</fullName>
    </submittedName>
</protein>
<comment type="caution">
    <text evidence="1">The sequence shown here is derived from an EMBL/GenBank/DDBJ whole genome shotgun (WGS) entry which is preliminary data.</text>
</comment>
<sequence length="104" mass="10792">MSRGHVHNIKWSDPNPLASAYMSTAAGLPQFSSTALSTSPLASVALSSAAAAAAGKQIEVLCAVFAAAPTQRIKHLLLKSLSVGSSHVVDHTEETSNDVILRLL</sequence>
<dbReference type="Proteomes" id="UP000606786">
    <property type="component" value="Unassembled WGS sequence"/>
</dbReference>
<evidence type="ECO:0000313" key="2">
    <source>
        <dbReference type="Proteomes" id="UP000606786"/>
    </source>
</evidence>
<accession>A0A811ULX7</accession>
<reference evidence="1" key="1">
    <citation type="submission" date="2020-11" db="EMBL/GenBank/DDBJ databases">
        <authorList>
            <person name="Whitehead M."/>
        </authorList>
    </citation>
    <scope>NUCLEOTIDE SEQUENCE</scope>
    <source>
        <strain evidence="1">EGII</strain>
    </source>
</reference>
<organism evidence="1 2">
    <name type="scientific">Ceratitis capitata</name>
    <name type="common">Mediterranean fruit fly</name>
    <name type="synonym">Tephritis capitata</name>
    <dbReference type="NCBI Taxonomy" id="7213"/>
    <lineage>
        <taxon>Eukaryota</taxon>
        <taxon>Metazoa</taxon>
        <taxon>Ecdysozoa</taxon>
        <taxon>Arthropoda</taxon>
        <taxon>Hexapoda</taxon>
        <taxon>Insecta</taxon>
        <taxon>Pterygota</taxon>
        <taxon>Neoptera</taxon>
        <taxon>Endopterygota</taxon>
        <taxon>Diptera</taxon>
        <taxon>Brachycera</taxon>
        <taxon>Muscomorpha</taxon>
        <taxon>Tephritoidea</taxon>
        <taxon>Tephritidae</taxon>
        <taxon>Ceratitis</taxon>
        <taxon>Ceratitis</taxon>
    </lineage>
</organism>
<keyword evidence="2" id="KW-1185">Reference proteome</keyword>
<dbReference type="AlphaFoldDB" id="A0A811ULX7"/>
<dbReference type="EMBL" id="CAJHJT010000012">
    <property type="protein sequence ID" value="CAD6998765.1"/>
    <property type="molecule type" value="Genomic_DNA"/>
</dbReference>
<name>A0A811ULX7_CERCA</name>
<proteinExistence type="predicted"/>
<gene>
    <name evidence="1" type="ORF">CCAP1982_LOCUS7319</name>
</gene>